<evidence type="ECO:0000313" key="2">
    <source>
        <dbReference type="EMBL" id="TNC73478.1"/>
    </source>
</evidence>
<name>A0A5C4NJ85_9RHOB</name>
<dbReference type="AlphaFoldDB" id="A0A5C4NJ85"/>
<dbReference type="Proteomes" id="UP000305709">
    <property type="component" value="Unassembled WGS sequence"/>
</dbReference>
<keyword evidence="2" id="KW-0808">Transferase</keyword>
<sequence length="865" mass="95561">MSGPTSRDQRPKPVRPTDGDDRVERLARRIERQHHLISRLAAMLEQQAPEGAKPRVVVLPPFAGLSAPPRAQPESRLLIDWGRQPPPAPLSPAPGLDSFGLLPRGGRAVALSLLGLGQAERKAALGEMAARQRTDPGLRPVILTDSPALGPALERGYAVEYLGDETADRHRRIEQIARKWGLSTALVRRAGTGGFAETTIEELLGQATTTAAPPAPDPEPLPRPAPVAIRRREPVAQFQKRSYRPTRPSASPDGGPLLSYCIPVMDRGADLRATLGANLREQAGFGSLVEFIVVFFDRDVETQDWVRHRHRREIAKGRLRVAVSEALDSWHFAKAKNAFRPLVRGRIYSSLDADNFVTSAETQQVIDVHAVHGEHFVFHHFSGTWGDGTSGRISLPASLYREVGYNESLLPRQFDEIDLILSVLRKDPRAALICHSVERNLITLSDRTRAFVSREGLRNPFVHTPPVPRRAPLNPRGAEYVRQDAVLAAMTDFNQALSFLSNSSSTQARDRLVALAYGARQRLADLMTGEALVRTLFEEPEATLALARPDPAEVCLFACVRNDWTFLPKFVEHYRRRGVARIFLVDDRSDPPLAGRLEEPGVHVVVPKAGTFLTAKGLWLEALMKTVLAPGQWALTVDADEFVDTPAGTTGFPTLAARAEAQGRSWIAGLLVDMLPGSAEDLLELDRDPTAFDRVLTRCCHVPRASDADYLAHSSIRWGFGRQAQLSWTIDARFHAFGTFDSLRKIPLLRYRPGLHLNQGFHDLHFSDGTPPLGPHVWDEDPVLAIRHYKLEKLLTAAARDQLAHQVRATGALQYHWRTAANLQRILGEDAQQAERLLGLPTLPYPDGVLRALDLRDGGPAAARA</sequence>
<dbReference type="InterPro" id="IPR029044">
    <property type="entry name" value="Nucleotide-diphossugar_trans"/>
</dbReference>
<comment type="caution">
    <text evidence="2">The sequence shown here is derived from an EMBL/GenBank/DDBJ whole genome shotgun (WGS) entry which is preliminary data.</text>
</comment>
<gene>
    <name evidence="2" type="ORF">FHG71_06445</name>
</gene>
<feature type="region of interest" description="Disordered" evidence="1">
    <location>
        <begin position="1"/>
        <end position="23"/>
    </location>
</feature>
<keyword evidence="3" id="KW-1185">Reference proteome</keyword>
<evidence type="ECO:0000256" key="1">
    <source>
        <dbReference type="SAM" id="MobiDB-lite"/>
    </source>
</evidence>
<protein>
    <submittedName>
        <fullName evidence="2">Glycosyltransferase family 2 protein</fullName>
    </submittedName>
</protein>
<dbReference type="GO" id="GO:0016740">
    <property type="term" value="F:transferase activity"/>
    <property type="evidence" value="ECO:0007669"/>
    <property type="project" value="UniProtKB-KW"/>
</dbReference>
<accession>A0A5C4NJ85</accession>
<dbReference type="Pfam" id="PF13704">
    <property type="entry name" value="Glyco_tranf_2_4"/>
    <property type="match status" value="1"/>
</dbReference>
<dbReference type="SUPFAM" id="SSF53448">
    <property type="entry name" value="Nucleotide-diphospho-sugar transferases"/>
    <property type="match status" value="1"/>
</dbReference>
<organism evidence="2 3">
    <name type="scientific">Rubellimicrobium roseum</name>
    <dbReference type="NCBI Taxonomy" id="687525"/>
    <lineage>
        <taxon>Bacteria</taxon>
        <taxon>Pseudomonadati</taxon>
        <taxon>Pseudomonadota</taxon>
        <taxon>Alphaproteobacteria</taxon>
        <taxon>Rhodobacterales</taxon>
        <taxon>Roseobacteraceae</taxon>
        <taxon>Rubellimicrobium</taxon>
    </lineage>
</organism>
<dbReference type="EMBL" id="VDFV01000004">
    <property type="protein sequence ID" value="TNC73478.1"/>
    <property type="molecule type" value="Genomic_DNA"/>
</dbReference>
<reference evidence="2 3" key="1">
    <citation type="submission" date="2019-06" db="EMBL/GenBank/DDBJ databases">
        <authorList>
            <person name="Jiang L."/>
        </authorList>
    </citation>
    <scope>NUCLEOTIDE SEQUENCE [LARGE SCALE GENOMIC DNA]</scope>
    <source>
        <strain evidence="2 3">YIM 48858</strain>
    </source>
</reference>
<proteinExistence type="predicted"/>
<evidence type="ECO:0000313" key="3">
    <source>
        <dbReference type="Proteomes" id="UP000305709"/>
    </source>
</evidence>
<dbReference type="RefSeq" id="WP_139080801.1">
    <property type="nucleotide sequence ID" value="NZ_VDFV01000004.1"/>
</dbReference>
<dbReference type="OrthoDB" id="9802649at2"/>
<feature type="compositionally biased region" description="Basic and acidic residues" evidence="1">
    <location>
        <begin position="7"/>
        <end position="23"/>
    </location>
</feature>